<dbReference type="Proteomes" id="UP000199470">
    <property type="component" value="Unassembled WGS sequence"/>
</dbReference>
<keyword evidence="2" id="KW-1185">Reference proteome</keyword>
<dbReference type="SUPFAM" id="SSF53850">
    <property type="entry name" value="Periplasmic binding protein-like II"/>
    <property type="match status" value="1"/>
</dbReference>
<dbReference type="PANTHER" id="PTHR38834">
    <property type="entry name" value="PERIPLASMIC SUBSTRATE BINDING PROTEIN FAMILY 3"/>
    <property type="match status" value="1"/>
</dbReference>
<organism evidence="1 2">
    <name type="scientific">Rugamonas rubra</name>
    <dbReference type="NCBI Taxonomy" id="758825"/>
    <lineage>
        <taxon>Bacteria</taxon>
        <taxon>Pseudomonadati</taxon>
        <taxon>Pseudomonadota</taxon>
        <taxon>Betaproteobacteria</taxon>
        <taxon>Burkholderiales</taxon>
        <taxon>Oxalobacteraceae</taxon>
        <taxon>Telluria group</taxon>
        <taxon>Rugamonas</taxon>
    </lineage>
</organism>
<dbReference type="Gene3D" id="3.40.190.10">
    <property type="entry name" value="Periplasmic binding protein-like II"/>
    <property type="match status" value="2"/>
</dbReference>
<protein>
    <submittedName>
        <fullName evidence="1">Extracellular solute-binding protein, family 3</fullName>
    </submittedName>
</protein>
<evidence type="ECO:0000313" key="2">
    <source>
        <dbReference type="Proteomes" id="UP000199470"/>
    </source>
</evidence>
<gene>
    <name evidence="1" type="ORF">SAMN02982985_04973</name>
</gene>
<dbReference type="EMBL" id="FOTW01000028">
    <property type="protein sequence ID" value="SFM69267.1"/>
    <property type="molecule type" value="Genomic_DNA"/>
</dbReference>
<dbReference type="STRING" id="758825.SAMN02982985_04973"/>
<accession>A0A1I4SXY4</accession>
<name>A0A1I4SXY4_9BURK</name>
<dbReference type="PANTHER" id="PTHR38834:SF3">
    <property type="entry name" value="SOLUTE-BINDING PROTEIN FAMILY 3_N-TERMINAL DOMAIN-CONTAINING PROTEIN"/>
    <property type="match status" value="1"/>
</dbReference>
<evidence type="ECO:0000313" key="1">
    <source>
        <dbReference type="EMBL" id="SFM69267.1"/>
    </source>
</evidence>
<dbReference type="AlphaFoldDB" id="A0A1I4SXY4"/>
<reference evidence="1 2" key="1">
    <citation type="submission" date="2016-10" db="EMBL/GenBank/DDBJ databases">
        <authorList>
            <person name="de Groot N.N."/>
        </authorList>
    </citation>
    <scope>NUCLEOTIDE SEQUENCE [LARGE SCALE GENOMIC DNA]</scope>
    <source>
        <strain evidence="1 2">ATCC 43154</strain>
    </source>
</reference>
<sequence>MAVASLGICGAASAAPDGGVSLIAADAGVFCTLDERNPTAPGNGMVCDLLRELSRRVGHPQSPKPYPLQRAMMVAATGPGIVMAPLTRTPLRERNYQWLVRLFDEDFVVVAKRGSNVDISTLDKVGRLRVGVVREGVSAEHIKNHGWQGLQLATRDVANARKLDRGRIDAWVGPWNGILSTQRAAGLRTEDLRRGVLLKRTGVYLVGSPDLDPAIGGAWKKAFDDMIRDGSYGRVLHQYGFVSPPPSTVP</sequence>
<proteinExistence type="predicted"/>